<dbReference type="AlphaFoldDB" id="A0ABD5F252"/>
<accession>A0ABD5F252</accession>
<dbReference type="Proteomes" id="UP001183535">
    <property type="component" value="Unassembled WGS sequence"/>
</dbReference>
<reference evidence="3" key="1">
    <citation type="submission" date="2023-07" db="EMBL/GenBank/DDBJ databases">
        <title>30 novel species of actinomycetes from the DSMZ collection.</title>
        <authorList>
            <person name="Nouioui I."/>
        </authorList>
    </citation>
    <scope>NUCLEOTIDE SEQUENCE [LARGE SCALE GENOMIC DNA]</scope>
    <source>
        <strain evidence="3">DSM 41981</strain>
    </source>
</reference>
<name>A0ABD5F252_9ACTN</name>
<dbReference type="Pfam" id="PF11847">
    <property type="entry name" value="GT-C_AftD"/>
    <property type="match status" value="1"/>
</dbReference>
<proteinExistence type="predicted"/>
<feature type="domain" description="Alpha-(1-&gt;3)-arabinofuranosyltransferase N-terminal GT-C" evidence="1">
    <location>
        <begin position="3"/>
        <end position="138"/>
    </location>
</feature>
<evidence type="ECO:0000313" key="2">
    <source>
        <dbReference type="EMBL" id="MDT0440901.1"/>
    </source>
</evidence>
<comment type="caution">
    <text evidence="2">The sequence shown here is derived from an EMBL/GenBank/DDBJ whole genome shotgun (WGS) entry which is preliminary data.</text>
</comment>
<keyword evidence="3" id="KW-1185">Reference proteome</keyword>
<dbReference type="EMBL" id="JAVRES010000348">
    <property type="protein sequence ID" value="MDT0440901.1"/>
    <property type="molecule type" value="Genomic_DNA"/>
</dbReference>
<feature type="non-terminal residue" evidence="2">
    <location>
        <position position="138"/>
    </location>
</feature>
<sequence>ATLLLTFAQSPGEISPDTKLDLTANPQRFLARAFNLWNSDLPFGQAQNQAYGYLFPHGTLFLAGDLLGIPGWVTQRLWWALLLTVGFWGVIRVAEALGIGSSSSRVLGALAFTLSPRVLTTLGAISSETLPVMLAPWV</sequence>
<dbReference type="RefSeq" id="WP_311639110.1">
    <property type="nucleotide sequence ID" value="NZ_JAVRES010000348.1"/>
</dbReference>
<evidence type="ECO:0000259" key="1">
    <source>
        <dbReference type="Pfam" id="PF11847"/>
    </source>
</evidence>
<feature type="non-terminal residue" evidence="2">
    <location>
        <position position="1"/>
    </location>
</feature>
<gene>
    <name evidence="2" type="ORF">RM877_40365</name>
</gene>
<protein>
    <submittedName>
        <fullName evidence="2">Alpha-(1-&gt;3)-arabinofuranosyltransferase family protein</fullName>
    </submittedName>
</protein>
<organism evidence="2 3">
    <name type="scientific">Streptomyces doudnae</name>
    <dbReference type="NCBI Taxonomy" id="3075536"/>
    <lineage>
        <taxon>Bacteria</taxon>
        <taxon>Bacillati</taxon>
        <taxon>Actinomycetota</taxon>
        <taxon>Actinomycetes</taxon>
        <taxon>Kitasatosporales</taxon>
        <taxon>Streptomycetaceae</taxon>
        <taxon>Streptomyces</taxon>
    </lineage>
</organism>
<dbReference type="InterPro" id="IPR021798">
    <property type="entry name" value="AftD_N"/>
</dbReference>
<evidence type="ECO:0000313" key="3">
    <source>
        <dbReference type="Proteomes" id="UP001183535"/>
    </source>
</evidence>